<dbReference type="Proteomes" id="UP000595703">
    <property type="component" value="Chromosome"/>
</dbReference>
<evidence type="ECO:0000313" key="1">
    <source>
        <dbReference type="EMBL" id="BBB02325.1"/>
    </source>
</evidence>
<dbReference type="EMBL" id="AP018365">
    <property type="protein sequence ID" value="BBB02325.1"/>
    <property type="molecule type" value="Genomic_DNA"/>
</dbReference>
<protein>
    <recommendedName>
        <fullName evidence="3">DUF4034 domain-containing protein</fullName>
    </recommendedName>
</protein>
<gene>
    <name evidence="1" type="ORF">RVR_10215</name>
</gene>
<reference evidence="1 2" key="1">
    <citation type="journal article" date="2010" name="J. Bacteriol.">
        <title>Biochemical characterization of a novel indole prenyltransferase from Streptomyces sp. SN-593.</title>
        <authorList>
            <person name="Takahashi S."/>
            <person name="Takagi H."/>
            <person name="Toyoda A."/>
            <person name="Uramoto M."/>
            <person name="Nogawa T."/>
            <person name="Ueki M."/>
            <person name="Sakaki Y."/>
            <person name="Osada H."/>
        </authorList>
    </citation>
    <scope>NUCLEOTIDE SEQUENCE [LARGE SCALE GENOMIC DNA]</scope>
    <source>
        <strain evidence="1 2">SN-593</strain>
    </source>
</reference>
<reference evidence="1 2" key="3">
    <citation type="journal article" date="2011" name="Nat. Chem. Biol.">
        <title>Reveromycin A biosynthesis uses RevG and RevJ for stereospecific spiroacetal formation.</title>
        <authorList>
            <person name="Takahashi S."/>
            <person name="Toyoda A."/>
            <person name="Sekiyama Y."/>
            <person name="Takagi H."/>
            <person name="Nogawa T."/>
            <person name="Uramoto M."/>
            <person name="Suzuki R."/>
            <person name="Koshino H."/>
            <person name="Kumano T."/>
            <person name="Panthee S."/>
            <person name="Dairi T."/>
            <person name="Ishikawa J."/>
            <person name="Ikeda H."/>
            <person name="Sakaki Y."/>
            <person name="Osada H."/>
        </authorList>
    </citation>
    <scope>NUCLEOTIDE SEQUENCE [LARGE SCALE GENOMIC DNA]</scope>
    <source>
        <strain evidence="1 2">SN-593</strain>
    </source>
</reference>
<keyword evidence="2" id="KW-1185">Reference proteome</keyword>
<name>A0A7U3VSY5_9ACTN</name>
<evidence type="ECO:0000313" key="2">
    <source>
        <dbReference type="Proteomes" id="UP000595703"/>
    </source>
</evidence>
<reference evidence="1 2" key="2">
    <citation type="journal article" date="2011" name="J. Antibiot.">
        <title>Furaquinocins I and J: novel polyketide isoprenoid hybrid compounds from Streptomyces reveromyceticus SN-593.</title>
        <authorList>
            <person name="Panthee S."/>
            <person name="Takahashi S."/>
            <person name="Takagi H."/>
            <person name="Nogawa T."/>
            <person name="Oowada E."/>
            <person name="Uramoto M."/>
            <person name="Osada H."/>
        </authorList>
    </citation>
    <scope>NUCLEOTIDE SEQUENCE [LARGE SCALE GENOMIC DNA]</scope>
    <source>
        <strain evidence="1 2">SN-593</strain>
    </source>
</reference>
<evidence type="ECO:0008006" key="3">
    <source>
        <dbReference type="Google" id="ProtNLM"/>
    </source>
</evidence>
<sequence>MWGPLRFLRPDALWARYRFDPTAYGLPRRDELDTGRSGPALPGYRVREIQALADATRHGDWQAAASYVEAAGQDWDTRWSRTELLEQIARPDSSWVDAWRRERPDDCDAATLHALVLVHRAWAIRGSGYANTVPPARMAQFGALLPEAIDAAREAAALAPQNPGPWVVMITAARGARYSPYRFQQLWTELVARAPHHYDGHWQALQFWCAKWAGSDAEMLSFARKAVRNAPEGSPLAAMYLFALQELEAREGKRAPSKDSKALLQQVADSLRSVRADDERLPRLRHLLAYHLGRADLHDAALEQFRLIGLWCGAEPWIEDPNPAMSFDLARTRAARKSAGPRQATRQR</sequence>
<dbReference type="KEGG" id="arev:RVR_10215"/>
<dbReference type="AlphaFoldDB" id="A0A7U3VSY5"/>
<organism evidence="1 2">
    <name type="scientific">Actinacidiphila reveromycinica</name>
    <dbReference type="NCBI Taxonomy" id="659352"/>
    <lineage>
        <taxon>Bacteria</taxon>
        <taxon>Bacillati</taxon>
        <taxon>Actinomycetota</taxon>
        <taxon>Actinomycetes</taxon>
        <taxon>Kitasatosporales</taxon>
        <taxon>Streptomycetaceae</taxon>
        <taxon>Actinacidiphila</taxon>
    </lineage>
</organism>
<accession>A0A7U3VSY5</accession>
<reference evidence="1 2" key="4">
    <citation type="journal article" date="2020" name="Sci. Rep.">
        <title>beta-carboline chemical signals induce reveromycin production through a LuxR family regulator in Streptomyces sp. SN-593.</title>
        <authorList>
            <person name="Panthee S."/>
            <person name="Kito N."/>
            <person name="Hayashi T."/>
            <person name="Shimizu T."/>
            <person name="Ishikawa J."/>
            <person name="Hamamoto H."/>
            <person name="Osada H."/>
            <person name="Takahashi S."/>
        </authorList>
    </citation>
    <scope>NUCLEOTIDE SEQUENCE [LARGE SCALE GENOMIC DNA]</scope>
    <source>
        <strain evidence="1 2">SN-593</strain>
    </source>
</reference>
<proteinExistence type="predicted"/>